<dbReference type="OrthoDB" id="9811665at2"/>
<feature type="domain" description="DUF2510" evidence="2">
    <location>
        <begin position="340"/>
        <end position="368"/>
    </location>
</feature>
<dbReference type="RefSeq" id="WP_123696341.1">
    <property type="nucleotide sequence ID" value="NZ_RKHJ01000001.1"/>
</dbReference>
<organism evidence="3 4">
    <name type="scientific">Agrococcus jenensis</name>
    <dbReference type="NCBI Taxonomy" id="46353"/>
    <lineage>
        <taxon>Bacteria</taxon>
        <taxon>Bacillati</taxon>
        <taxon>Actinomycetota</taxon>
        <taxon>Actinomycetes</taxon>
        <taxon>Micrococcales</taxon>
        <taxon>Microbacteriaceae</taxon>
        <taxon>Agrococcus</taxon>
    </lineage>
</organism>
<protein>
    <submittedName>
        <fullName evidence="3">Uncharacterized protein DUF2510</fullName>
    </submittedName>
</protein>
<dbReference type="Pfam" id="PF10708">
    <property type="entry name" value="DUF2510"/>
    <property type="match status" value="1"/>
</dbReference>
<keyword evidence="4" id="KW-1185">Reference proteome</keyword>
<dbReference type="AlphaFoldDB" id="A0A3N2AQ94"/>
<dbReference type="InterPro" id="IPR018929">
    <property type="entry name" value="DUF2510"/>
</dbReference>
<evidence type="ECO:0000256" key="1">
    <source>
        <dbReference type="SAM" id="MobiDB-lite"/>
    </source>
</evidence>
<proteinExistence type="predicted"/>
<dbReference type="Proteomes" id="UP000275456">
    <property type="component" value="Unassembled WGS sequence"/>
</dbReference>
<evidence type="ECO:0000259" key="2">
    <source>
        <dbReference type="Pfam" id="PF10708"/>
    </source>
</evidence>
<feature type="compositionally biased region" description="Low complexity" evidence="1">
    <location>
        <begin position="288"/>
        <end position="320"/>
    </location>
</feature>
<comment type="caution">
    <text evidence="3">The sequence shown here is derived from an EMBL/GenBank/DDBJ whole genome shotgun (WGS) entry which is preliminary data.</text>
</comment>
<dbReference type="EMBL" id="RKHJ01000001">
    <property type="protein sequence ID" value="ROR65231.1"/>
    <property type="molecule type" value="Genomic_DNA"/>
</dbReference>
<gene>
    <name evidence="3" type="ORF">EDD26_0596</name>
</gene>
<feature type="compositionally biased region" description="Low complexity" evidence="1">
    <location>
        <begin position="224"/>
        <end position="241"/>
    </location>
</feature>
<feature type="region of interest" description="Disordered" evidence="1">
    <location>
        <begin position="141"/>
        <end position="344"/>
    </location>
</feature>
<sequence>MPSFLIVHCASQDGRIDAYRQPPTLDIGGLRVPLDWGDTTLHVPAGDLPVTVFVTRASGQVEGAKITVRSPAGTGTRLTFVPPMQPGGASHLRIDGQWPADSSMHYYAARDARTLAPPAASSVPTPHIGGGRQVAQAGLRMAGTMPPPQPASPAVRSAPMQPAPVHPAAQQQQPAPLPPVGPTPGSTASVPPRASSFGQQQGALVDPVVPASQPSPSQPPSRPAPQQLAPQQPAPQQAAPPRSAPPAQQPGPSHVRPQAQPPSFGQRKQPPPILTPAEFDRLEREAQEQQARAYEAWVAQQHAHAAQQAAPGTHGAAPTQHDGAPRPVGLPTASTGQAQPAWYPDPYRRADARWFDGRQWTSSVMRAGVRVQDLPG</sequence>
<reference evidence="3 4" key="1">
    <citation type="submission" date="2018-11" db="EMBL/GenBank/DDBJ databases">
        <title>Sequencing the genomes of 1000 actinobacteria strains.</title>
        <authorList>
            <person name="Klenk H.-P."/>
        </authorList>
    </citation>
    <scope>NUCLEOTIDE SEQUENCE [LARGE SCALE GENOMIC DNA]</scope>
    <source>
        <strain evidence="3 4">DSM 9580</strain>
    </source>
</reference>
<feature type="compositionally biased region" description="Basic and acidic residues" evidence="1">
    <location>
        <begin position="278"/>
        <end position="287"/>
    </location>
</feature>
<evidence type="ECO:0000313" key="3">
    <source>
        <dbReference type="EMBL" id="ROR65231.1"/>
    </source>
</evidence>
<evidence type="ECO:0000313" key="4">
    <source>
        <dbReference type="Proteomes" id="UP000275456"/>
    </source>
</evidence>
<name>A0A3N2AQ94_9MICO</name>
<accession>A0A3N2AQ94</accession>